<accession>A0ABN8N9N3</accession>
<dbReference type="Proteomes" id="UP001159427">
    <property type="component" value="Unassembled WGS sequence"/>
</dbReference>
<reference evidence="3 4" key="1">
    <citation type="submission" date="2022-05" db="EMBL/GenBank/DDBJ databases">
        <authorList>
            <consortium name="Genoscope - CEA"/>
            <person name="William W."/>
        </authorList>
    </citation>
    <scope>NUCLEOTIDE SEQUENCE [LARGE SCALE GENOMIC DNA]</scope>
</reference>
<dbReference type="EMBL" id="CALNXI010000749">
    <property type="protein sequence ID" value="CAH3043633.1"/>
    <property type="molecule type" value="Genomic_DNA"/>
</dbReference>
<dbReference type="SUPFAM" id="SSF56349">
    <property type="entry name" value="DNA breaking-rejoining enzymes"/>
    <property type="match status" value="1"/>
</dbReference>
<feature type="region of interest" description="Disordered" evidence="2">
    <location>
        <begin position="148"/>
        <end position="188"/>
    </location>
</feature>
<proteinExistence type="predicted"/>
<name>A0ABN8N9N3_9CNID</name>
<feature type="non-terminal residue" evidence="3">
    <location>
        <position position="1"/>
    </location>
</feature>
<sequence>DLSGEETVGFISRLLDSKLDKKFADFKRALEQKGLSTNSQIKKLKTEARASGSFQFKGNKLQFELNSSLLDSINIAFDHLHEGDLSGVNKEFENVKVSLNKRNKVIRFADKSPAGWAAVEEYESDELADDSEDEKKLRSAERRALSKIRLRKQSRSSGQTRKFQQDRDGSLGAGGSSNSSTSQPFRHQPFTQQSFRPYRKVVEIMSCCSISARKLARVTGRIISNFLTMGDVCTLMTKSLHRLIECRRGWDAKLVLDADVLLELKFWSQHLRICLDIFACADWFVLIFPSVCFLQGARALSTFGGRFSDPELSRLASSLPLRCLGAKADSTTERYSRAFENNSSYSALEAAVYGIRWAHDLFGLSNPCDSNLVKAILESAKRSLSRPIVKKEPVTPDMVFSICQKFASANANLSDLRTAAICVTAFAGFLRFNELANLRCCDVKFCKDKYVELFIAKSKTDIYRNGNLFGLHSLRSGGATAAANAGVNDRLFKRHGR</sequence>
<evidence type="ECO:0000256" key="1">
    <source>
        <dbReference type="ARBA" id="ARBA00023172"/>
    </source>
</evidence>
<comment type="caution">
    <text evidence="3">The sequence shown here is derived from an EMBL/GenBank/DDBJ whole genome shotgun (WGS) entry which is preliminary data.</text>
</comment>
<dbReference type="InterPro" id="IPR052925">
    <property type="entry name" value="Phage_Integrase-like_Recomb"/>
</dbReference>
<protein>
    <submittedName>
        <fullName evidence="3">Uncharacterized protein</fullName>
    </submittedName>
</protein>
<evidence type="ECO:0000313" key="3">
    <source>
        <dbReference type="EMBL" id="CAH3043633.1"/>
    </source>
</evidence>
<organism evidence="3 4">
    <name type="scientific">Porites evermanni</name>
    <dbReference type="NCBI Taxonomy" id="104178"/>
    <lineage>
        <taxon>Eukaryota</taxon>
        <taxon>Metazoa</taxon>
        <taxon>Cnidaria</taxon>
        <taxon>Anthozoa</taxon>
        <taxon>Hexacorallia</taxon>
        <taxon>Scleractinia</taxon>
        <taxon>Fungiina</taxon>
        <taxon>Poritidae</taxon>
        <taxon>Porites</taxon>
    </lineage>
</organism>
<keyword evidence="1" id="KW-0233">DNA recombination</keyword>
<evidence type="ECO:0000313" key="4">
    <source>
        <dbReference type="Proteomes" id="UP001159427"/>
    </source>
</evidence>
<dbReference type="InterPro" id="IPR013762">
    <property type="entry name" value="Integrase-like_cat_sf"/>
</dbReference>
<evidence type="ECO:0000256" key="2">
    <source>
        <dbReference type="SAM" id="MobiDB-lite"/>
    </source>
</evidence>
<dbReference type="PANTHER" id="PTHR34605:SF6">
    <property type="entry name" value="TYR RECOMBINASE DOMAIN-CONTAINING PROTEIN"/>
    <property type="match status" value="1"/>
</dbReference>
<gene>
    <name evidence="3" type="ORF">PEVE_00040640</name>
</gene>
<dbReference type="InterPro" id="IPR011010">
    <property type="entry name" value="DNA_brk_join_enz"/>
</dbReference>
<dbReference type="PANTHER" id="PTHR34605">
    <property type="entry name" value="PHAGE_INTEGRASE DOMAIN-CONTAINING PROTEIN"/>
    <property type="match status" value="1"/>
</dbReference>
<keyword evidence="4" id="KW-1185">Reference proteome</keyword>
<dbReference type="Gene3D" id="1.10.443.10">
    <property type="entry name" value="Intergrase catalytic core"/>
    <property type="match status" value="1"/>
</dbReference>
<feature type="non-terminal residue" evidence="3">
    <location>
        <position position="497"/>
    </location>
</feature>